<evidence type="ECO:0000313" key="2">
    <source>
        <dbReference type="Proteomes" id="UP001417504"/>
    </source>
</evidence>
<accession>A0AAP0KR05</accession>
<comment type="caution">
    <text evidence="1">The sequence shown here is derived from an EMBL/GenBank/DDBJ whole genome shotgun (WGS) entry which is preliminary data.</text>
</comment>
<keyword evidence="2" id="KW-1185">Reference proteome</keyword>
<sequence length="58" mass="6693">MILSGPIRKTIVQKSQRRANMYVNTSERQKSKSRENGREQIHACNNGHTYIGINVSYK</sequence>
<dbReference type="Proteomes" id="UP001417504">
    <property type="component" value="Unassembled WGS sequence"/>
</dbReference>
<evidence type="ECO:0000313" key="1">
    <source>
        <dbReference type="EMBL" id="KAK9156047.1"/>
    </source>
</evidence>
<organism evidence="1 2">
    <name type="scientific">Stephania japonica</name>
    <dbReference type="NCBI Taxonomy" id="461633"/>
    <lineage>
        <taxon>Eukaryota</taxon>
        <taxon>Viridiplantae</taxon>
        <taxon>Streptophyta</taxon>
        <taxon>Embryophyta</taxon>
        <taxon>Tracheophyta</taxon>
        <taxon>Spermatophyta</taxon>
        <taxon>Magnoliopsida</taxon>
        <taxon>Ranunculales</taxon>
        <taxon>Menispermaceae</taxon>
        <taxon>Menispermoideae</taxon>
        <taxon>Cissampelideae</taxon>
        <taxon>Stephania</taxon>
    </lineage>
</organism>
<name>A0AAP0KR05_9MAGN</name>
<proteinExistence type="predicted"/>
<gene>
    <name evidence="1" type="ORF">Sjap_003527</name>
</gene>
<reference evidence="1 2" key="1">
    <citation type="submission" date="2024-01" db="EMBL/GenBank/DDBJ databases">
        <title>Genome assemblies of Stephania.</title>
        <authorList>
            <person name="Yang L."/>
        </authorList>
    </citation>
    <scope>NUCLEOTIDE SEQUENCE [LARGE SCALE GENOMIC DNA]</scope>
    <source>
        <strain evidence="1">QJT</strain>
        <tissue evidence="1">Leaf</tissue>
    </source>
</reference>
<dbReference type="EMBL" id="JBBNAE010000001">
    <property type="protein sequence ID" value="KAK9156047.1"/>
    <property type="molecule type" value="Genomic_DNA"/>
</dbReference>
<dbReference type="AlphaFoldDB" id="A0AAP0KR05"/>
<protein>
    <submittedName>
        <fullName evidence="1">Uncharacterized protein</fullName>
    </submittedName>
</protein>